<gene>
    <name evidence="2" type="ORF">P857_14</name>
</gene>
<feature type="transmembrane region" description="Helical" evidence="1">
    <location>
        <begin position="781"/>
        <end position="803"/>
    </location>
</feature>
<evidence type="ECO:0000313" key="2">
    <source>
        <dbReference type="EMBL" id="ETO91567.1"/>
    </source>
</evidence>
<dbReference type="EMBL" id="AXCJ01000002">
    <property type="protein sequence ID" value="ETO91567.1"/>
    <property type="molecule type" value="Genomic_DNA"/>
</dbReference>
<proteinExistence type="predicted"/>
<accession>W2V1N4</accession>
<keyword evidence="1" id="KW-0472">Membrane</keyword>
<sequence length="829" mass="93604">MSSIIRKNYVGILDSLQESLGVNIFFSGVPEINLHGVTLHKVSISNTESEERLRFSMIVDNLDIRFSLLSVLLNKIERCSVVIYNSTLSASSFSAIILGQDTASSQLIKEISFKNVLFEDIPFVGSVLSKNLSLNYTNSDWEFLGELSTADDVTYTLKMLYSAVTKGIKSLSLRSDNINMMFNIQDQSIDMDIDIPSLKVLMEGFDSKIMLSDAYDDRLKVKFSSSMVDQVLTIDDFSAESNYLNFNSVLKLNDNNQSIIHVTIDKILVNQSSVQAYTLLLEILRYFWFSSNTMSGNAFSGMIIDIQKINSNDVAVSGIIDIQEDGTPVINRFYGNFIGGNFSVSNHDISYGQILNQLITGHINCQGENLFVFLNNLFGIDVTRYSNVFGGVNFDVQTDISLSERLLIIKGLQANIGKMKMKLDMRAQQFGERYKVYVVLRADYLHINDLTMLREIIENLSLQHSYFDTEITLEIHNIILENNVIDSFGTVISVDKIGMKLRNFTVLSPSYTVKGMLFLENTGIVPFISCRFEFSGVELSSIMFWRSLIPYTLYKDHITWQQDTFKYIDGDLFTSISGSIGIQFRSIMRDENIIIDEANVQLTKRKKIVTIEEFNIEKSNSLFTVKGEVIFDNVPSVKLSLSVDNFPVWQLMKYLFGVQVISVGRVSFVGAIVTKGRSFSYMARNIGGNIKLIGKKLLVSGMSFQELISGLMKIQNNRDVETLLNIDVFNESMLIEDIDLEFKMDSGILEGKGNMRTEYTNSIIILKLILENMNTNTLVRIFFNLGGNVGVTYLDLIIAGLIWNPKIYFDNKNALAILQTRNEASGYVQ</sequence>
<dbReference type="STRING" id="1401685.P857_14"/>
<keyword evidence="1" id="KW-0812">Transmembrane</keyword>
<keyword evidence="1" id="KW-1133">Transmembrane helix</keyword>
<organism evidence="2 3">
    <name type="scientific">Candidatus Xenolissoclinum pacificiensis L6</name>
    <dbReference type="NCBI Taxonomy" id="1401685"/>
    <lineage>
        <taxon>Bacteria</taxon>
        <taxon>Pseudomonadati</taxon>
        <taxon>Pseudomonadota</taxon>
        <taxon>Alphaproteobacteria</taxon>
        <taxon>Rickettsiales</taxon>
        <taxon>Anaplasmataceae</taxon>
        <taxon>Candidatus Xenolissoclinum</taxon>
    </lineage>
</organism>
<comment type="caution">
    <text evidence="2">The sequence shown here is derived from an EMBL/GenBank/DDBJ whole genome shotgun (WGS) entry which is preliminary data.</text>
</comment>
<dbReference type="Proteomes" id="UP000018951">
    <property type="component" value="Unassembled WGS sequence"/>
</dbReference>
<keyword evidence="3" id="KW-1185">Reference proteome</keyword>
<evidence type="ECO:0000313" key="3">
    <source>
        <dbReference type="Proteomes" id="UP000018951"/>
    </source>
</evidence>
<name>W2V1N4_9RICK</name>
<protein>
    <submittedName>
        <fullName evidence="2">Uncharacterized protein</fullName>
    </submittedName>
</protein>
<dbReference type="AlphaFoldDB" id="W2V1N4"/>
<reference evidence="2 3" key="1">
    <citation type="journal article" date="2013" name="PLoS ONE">
        <title>Bacterial endosymbiosis in a chordate host: long-term co-evolution and conservation of secondary metabolism.</title>
        <authorList>
            <person name="Kwan J.C."/>
            <person name="Schmidt E.W."/>
        </authorList>
    </citation>
    <scope>NUCLEOTIDE SEQUENCE [LARGE SCALE GENOMIC DNA]</scope>
    <source>
        <strain evidence="3">L6</strain>
    </source>
</reference>
<evidence type="ECO:0000256" key="1">
    <source>
        <dbReference type="SAM" id="Phobius"/>
    </source>
</evidence>